<dbReference type="InterPro" id="IPR013783">
    <property type="entry name" value="Ig-like_fold"/>
</dbReference>
<dbReference type="InterPro" id="IPR003598">
    <property type="entry name" value="Ig_sub2"/>
</dbReference>
<keyword evidence="1" id="KW-0472">Membrane</keyword>
<dbReference type="SUPFAM" id="SSF48726">
    <property type="entry name" value="Immunoglobulin"/>
    <property type="match status" value="1"/>
</dbReference>
<sequence>MKLITSLILMIPWLELTDSRSVPKYIAVLGDTVTLNCPERSKNSVTWHGPQNYMPYSENARLNPALISKNIVLAGNHTNGEYNLEFLSVTYENQGNYRCRVLNSKAKEYEILLIIKDISSTVKEITIKDVPKETDMVTDFPGKVVQTTKAQNEFIYNNFNVSFQDKGCKESTDNTFHFIIVCIAIFVVMLVVVFFLVIVLSKYYKSKYRKQNVPEIEITNDYEEIESINSESIQDAQIIINARLERNIPVTGTRESTRSSDITINERNESKYQTQSLSDESLPISQGQSMINLTTEYENDTFICYSDDEDQDAYLHPYVELGPEDYLNPYQPLQQQQNNGQTYVNC</sequence>
<dbReference type="Gene3D" id="2.60.40.10">
    <property type="entry name" value="Immunoglobulins"/>
    <property type="match status" value="1"/>
</dbReference>
<dbReference type="InterPro" id="IPR007110">
    <property type="entry name" value="Ig-like_dom"/>
</dbReference>
<dbReference type="InterPro" id="IPR013151">
    <property type="entry name" value="Immunoglobulin_dom"/>
</dbReference>
<comment type="caution">
    <text evidence="4">The sequence shown here is derived from an EMBL/GenBank/DDBJ whole genome shotgun (WGS) entry which is preliminary data.</text>
</comment>
<name>A0A8S3QGP6_MYTED</name>
<evidence type="ECO:0000256" key="1">
    <source>
        <dbReference type="SAM" id="Phobius"/>
    </source>
</evidence>
<dbReference type="Pfam" id="PF00047">
    <property type="entry name" value="ig"/>
    <property type="match status" value="1"/>
</dbReference>
<dbReference type="InterPro" id="IPR036179">
    <property type="entry name" value="Ig-like_dom_sf"/>
</dbReference>
<proteinExistence type="predicted"/>
<evidence type="ECO:0000313" key="4">
    <source>
        <dbReference type="EMBL" id="CAG2195494.1"/>
    </source>
</evidence>
<dbReference type="EMBL" id="CAJPWZ010000520">
    <property type="protein sequence ID" value="CAG2195494.1"/>
    <property type="molecule type" value="Genomic_DNA"/>
</dbReference>
<dbReference type="PROSITE" id="PS50835">
    <property type="entry name" value="IG_LIKE"/>
    <property type="match status" value="1"/>
</dbReference>
<gene>
    <name evidence="4" type="ORF">MEDL_10393</name>
</gene>
<dbReference type="AlphaFoldDB" id="A0A8S3QGP6"/>
<dbReference type="SMART" id="SM00408">
    <property type="entry name" value="IGc2"/>
    <property type="match status" value="1"/>
</dbReference>
<keyword evidence="1" id="KW-0812">Transmembrane</keyword>
<evidence type="ECO:0000259" key="3">
    <source>
        <dbReference type="PROSITE" id="PS50835"/>
    </source>
</evidence>
<dbReference type="SMART" id="SM00409">
    <property type="entry name" value="IG"/>
    <property type="match status" value="1"/>
</dbReference>
<reference evidence="4" key="1">
    <citation type="submission" date="2021-03" db="EMBL/GenBank/DDBJ databases">
        <authorList>
            <person name="Bekaert M."/>
        </authorList>
    </citation>
    <scope>NUCLEOTIDE SEQUENCE</scope>
</reference>
<dbReference type="OrthoDB" id="6127868at2759"/>
<dbReference type="CDD" id="cd00096">
    <property type="entry name" value="Ig"/>
    <property type="match status" value="1"/>
</dbReference>
<evidence type="ECO:0000313" key="5">
    <source>
        <dbReference type="Proteomes" id="UP000683360"/>
    </source>
</evidence>
<feature type="chain" id="PRO_5035868726" description="Ig-like domain-containing protein" evidence="2">
    <location>
        <begin position="20"/>
        <end position="346"/>
    </location>
</feature>
<feature type="domain" description="Ig-like" evidence="3">
    <location>
        <begin position="12"/>
        <end position="110"/>
    </location>
</feature>
<organism evidence="4 5">
    <name type="scientific">Mytilus edulis</name>
    <name type="common">Blue mussel</name>
    <dbReference type="NCBI Taxonomy" id="6550"/>
    <lineage>
        <taxon>Eukaryota</taxon>
        <taxon>Metazoa</taxon>
        <taxon>Spiralia</taxon>
        <taxon>Lophotrochozoa</taxon>
        <taxon>Mollusca</taxon>
        <taxon>Bivalvia</taxon>
        <taxon>Autobranchia</taxon>
        <taxon>Pteriomorphia</taxon>
        <taxon>Mytilida</taxon>
        <taxon>Mytiloidea</taxon>
        <taxon>Mytilidae</taxon>
        <taxon>Mytilinae</taxon>
        <taxon>Mytilus</taxon>
    </lineage>
</organism>
<keyword evidence="1" id="KW-1133">Transmembrane helix</keyword>
<keyword evidence="2" id="KW-0732">Signal</keyword>
<feature type="transmembrane region" description="Helical" evidence="1">
    <location>
        <begin position="176"/>
        <end position="200"/>
    </location>
</feature>
<feature type="signal peptide" evidence="2">
    <location>
        <begin position="1"/>
        <end position="19"/>
    </location>
</feature>
<keyword evidence="5" id="KW-1185">Reference proteome</keyword>
<protein>
    <recommendedName>
        <fullName evidence="3">Ig-like domain-containing protein</fullName>
    </recommendedName>
</protein>
<evidence type="ECO:0000256" key="2">
    <source>
        <dbReference type="SAM" id="SignalP"/>
    </source>
</evidence>
<dbReference type="InterPro" id="IPR003599">
    <property type="entry name" value="Ig_sub"/>
</dbReference>
<accession>A0A8S3QGP6</accession>
<dbReference type="Proteomes" id="UP000683360">
    <property type="component" value="Unassembled WGS sequence"/>
</dbReference>